<proteinExistence type="predicted"/>
<accession>A0A811PRY8</accession>
<feature type="compositionally biased region" description="Polar residues" evidence="1">
    <location>
        <begin position="1"/>
        <end position="17"/>
    </location>
</feature>
<organism evidence="2 3">
    <name type="scientific">Miscanthus lutarioriparius</name>
    <dbReference type="NCBI Taxonomy" id="422564"/>
    <lineage>
        <taxon>Eukaryota</taxon>
        <taxon>Viridiplantae</taxon>
        <taxon>Streptophyta</taxon>
        <taxon>Embryophyta</taxon>
        <taxon>Tracheophyta</taxon>
        <taxon>Spermatophyta</taxon>
        <taxon>Magnoliopsida</taxon>
        <taxon>Liliopsida</taxon>
        <taxon>Poales</taxon>
        <taxon>Poaceae</taxon>
        <taxon>PACMAD clade</taxon>
        <taxon>Panicoideae</taxon>
        <taxon>Andropogonodae</taxon>
        <taxon>Andropogoneae</taxon>
        <taxon>Saccharinae</taxon>
        <taxon>Miscanthus</taxon>
    </lineage>
</organism>
<gene>
    <name evidence="2" type="ORF">NCGR_LOCUS32853</name>
</gene>
<name>A0A811PRY8_9POAL</name>
<keyword evidence="3" id="KW-1185">Reference proteome</keyword>
<dbReference type="Proteomes" id="UP000604825">
    <property type="component" value="Unassembled WGS sequence"/>
</dbReference>
<evidence type="ECO:0000256" key="1">
    <source>
        <dbReference type="SAM" id="MobiDB-lite"/>
    </source>
</evidence>
<evidence type="ECO:0000313" key="3">
    <source>
        <dbReference type="Proteomes" id="UP000604825"/>
    </source>
</evidence>
<protein>
    <submittedName>
        <fullName evidence="2">Uncharacterized protein</fullName>
    </submittedName>
</protein>
<reference evidence="2" key="1">
    <citation type="submission" date="2020-10" db="EMBL/GenBank/DDBJ databases">
        <authorList>
            <person name="Han B."/>
            <person name="Lu T."/>
            <person name="Zhao Q."/>
            <person name="Huang X."/>
            <person name="Zhao Y."/>
        </authorList>
    </citation>
    <scope>NUCLEOTIDE SEQUENCE</scope>
</reference>
<dbReference type="AlphaFoldDB" id="A0A811PRY8"/>
<feature type="compositionally biased region" description="Basic residues" evidence="1">
    <location>
        <begin position="207"/>
        <end position="216"/>
    </location>
</feature>
<dbReference type="EMBL" id="CAJGYO010000008">
    <property type="protein sequence ID" value="CAD6248989.1"/>
    <property type="molecule type" value="Genomic_DNA"/>
</dbReference>
<feature type="region of interest" description="Disordered" evidence="1">
    <location>
        <begin position="184"/>
        <end position="239"/>
    </location>
</feature>
<sequence>MAPPRMNSSPNPNQPKNGKTHHGHQAEIERSVGGWGDGPALQQLRWRATRKPRPPPPRAAVRWRRGRTRGSSVLRAYPVSPRGEGEGEQSRVPAAGGACVLLVAVRQRRPDCAQSAGPRPYRQRQSRRAPVAVGRRYGAEPSRVAPARPRSWRCAVLWWCGVVERGGGRQGDNGSYREWGGTREGWGGEANGNLAKGPVTGEGGKGGRARWAHGTRGRTDGRGGWSSEARRGAGCLWVE</sequence>
<feature type="region of interest" description="Disordered" evidence="1">
    <location>
        <begin position="111"/>
        <end position="132"/>
    </location>
</feature>
<feature type="region of interest" description="Disordered" evidence="1">
    <location>
        <begin position="1"/>
        <end position="91"/>
    </location>
</feature>
<evidence type="ECO:0000313" key="2">
    <source>
        <dbReference type="EMBL" id="CAD6248989.1"/>
    </source>
</evidence>
<comment type="caution">
    <text evidence="2">The sequence shown here is derived from an EMBL/GenBank/DDBJ whole genome shotgun (WGS) entry which is preliminary data.</text>
</comment>